<dbReference type="RefSeq" id="WP_194864099.1">
    <property type="nucleotide sequence ID" value="NZ_ARXX01000005.1"/>
</dbReference>
<name>A0ABS0AMU1_9GAMM</name>
<reference evidence="7 8" key="1">
    <citation type="submission" date="2012-09" db="EMBL/GenBank/DDBJ databases">
        <title>Genome Sequence of alkane-degrading Bacterium Alcanivorax sp. 521-1.</title>
        <authorList>
            <person name="Lai Q."/>
            <person name="Shao Z."/>
        </authorList>
    </citation>
    <scope>NUCLEOTIDE SEQUENCE [LARGE SCALE GENOMIC DNA]</scope>
    <source>
        <strain evidence="7 8">521-1</strain>
    </source>
</reference>
<organism evidence="7 8">
    <name type="scientific">Alloalcanivorax profundimaris</name>
    <dbReference type="NCBI Taxonomy" id="2735259"/>
    <lineage>
        <taxon>Bacteria</taxon>
        <taxon>Pseudomonadati</taxon>
        <taxon>Pseudomonadota</taxon>
        <taxon>Gammaproteobacteria</taxon>
        <taxon>Oceanospirillales</taxon>
        <taxon>Alcanivoracaceae</taxon>
        <taxon>Alloalcanivorax</taxon>
    </lineage>
</organism>
<feature type="domain" description="PDZ" evidence="6">
    <location>
        <begin position="263"/>
        <end position="354"/>
    </location>
</feature>
<keyword evidence="2" id="KW-0645">Protease</keyword>
<accession>A0ABS0AMU1</accession>
<dbReference type="InterPro" id="IPR001940">
    <property type="entry name" value="Peptidase_S1C"/>
</dbReference>
<dbReference type="SUPFAM" id="SSF50156">
    <property type="entry name" value="PDZ domain-like"/>
    <property type="match status" value="1"/>
</dbReference>
<dbReference type="Pfam" id="PF13365">
    <property type="entry name" value="Trypsin_2"/>
    <property type="match status" value="1"/>
</dbReference>
<dbReference type="InterPro" id="IPR036034">
    <property type="entry name" value="PDZ_sf"/>
</dbReference>
<evidence type="ECO:0000256" key="2">
    <source>
        <dbReference type="ARBA" id="ARBA00022670"/>
    </source>
</evidence>
<dbReference type="EMBL" id="ARXX01000005">
    <property type="protein sequence ID" value="MBF5055254.1"/>
    <property type="molecule type" value="Genomic_DNA"/>
</dbReference>
<dbReference type="PRINTS" id="PR00834">
    <property type="entry name" value="PROTEASES2C"/>
</dbReference>
<evidence type="ECO:0000313" key="7">
    <source>
        <dbReference type="EMBL" id="MBF5055254.1"/>
    </source>
</evidence>
<dbReference type="SUPFAM" id="SSF50494">
    <property type="entry name" value="Trypsin-like serine proteases"/>
    <property type="match status" value="1"/>
</dbReference>
<evidence type="ECO:0000256" key="5">
    <source>
        <dbReference type="SAM" id="Phobius"/>
    </source>
</evidence>
<dbReference type="Gene3D" id="2.40.10.120">
    <property type="match status" value="1"/>
</dbReference>
<evidence type="ECO:0000256" key="1">
    <source>
        <dbReference type="ARBA" id="ARBA00010541"/>
    </source>
</evidence>
<dbReference type="PANTHER" id="PTHR22939">
    <property type="entry name" value="SERINE PROTEASE FAMILY S1C HTRA-RELATED"/>
    <property type="match status" value="1"/>
</dbReference>
<evidence type="ECO:0000256" key="4">
    <source>
        <dbReference type="ARBA" id="ARBA00022825"/>
    </source>
</evidence>
<proteinExistence type="inferred from homology"/>
<dbReference type="SMART" id="SM00228">
    <property type="entry name" value="PDZ"/>
    <property type="match status" value="1"/>
</dbReference>
<dbReference type="Gene3D" id="2.30.42.10">
    <property type="match status" value="1"/>
</dbReference>
<keyword evidence="5" id="KW-0472">Membrane</keyword>
<dbReference type="PANTHER" id="PTHR22939:SF129">
    <property type="entry name" value="SERINE PROTEASE HTRA2, MITOCHONDRIAL"/>
    <property type="match status" value="1"/>
</dbReference>
<keyword evidence="3" id="KW-0378">Hydrolase</keyword>
<keyword evidence="8" id="KW-1185">Reference proteome</keyword>
<evidence type="ECO:0000259" key="6">
    <source>
        <dbReference type="PROSITE" id="PS50106"/>
    </source>
</evidence>
<dbReference type="Pfam" id="PF13180">
    <property type="entry name" value="PDZ_2"/>
    <property type="match status" value="1"/>
</dbReference>
<dbReference type="PROSITE" id="PS50106">
    <property type="entry name" value="PDZ"/>
    <property type="match status" value="1"/>
</dbReference>
<dbReference type="Proteomes" id="UP000662703">
    <property type="component" value="Unassembled WGS sequence"/>
</dbReference>
<keyword evidence="5" id="KW-1133">Transmembrane helix</keyword>
<comment type="similarity">
    <text evidence="1">Belongs to the peptidase S1C family.</text>
</comment>
<gene>
    <name evidence="7" type="ORF">Y5W_00548</name>
</gene>
<feature type="transmembrane region" description="Helical" evidence="5">
    <location>
        <begin position="7"/>
        <end position="26"/>
    </location>
</feature>
<protein>
    <submittedName>
        <fullName evidence="7">Serine endopeptidase</fullName>
    </submittedName>
</protein>
<comment type="caution">
    <text evidence="7">The sequence shown here is derived from an EMBL/GenBank/DDBJ whole genome shotgun (WGS) entry which is preliminary data.</text>
</comment>
<evidence type="ECO:0000313" key="8">
    <source>
        <dbReference type="Proteomes" id="UP000662703"/>
    </source>
</evidence>
<keyword evidence="4" id="KW-0720">Serine protease</keyword>
<keyword evidence="5" id="KW-0812">Transmembrane</keyword>
<dbReference type="InterPro" id="IPR001478">
    <property type="entry name" value="PDZ"/>
</dbReference>
<evidence type="ECO:0000256" key="3">
    <source>
        <dbReference type="ARBA" id="ARBA00022801"/>
    </source>
</evidence>
<dbReference type="InterPro" id="IPR009003">
    <property type="entry name" value="Peptidase_S1_PA"/>
</dbReference>
<sequence>MVKLIRFLALPVVAGLAVGLAVLWWYEQGPGARPAEGTGTARAAPTADSYANAVQRAAPAVVNVYTTQIVTRGDSVSDDPLLNRFMERPRRERALASLGSGVIVSPEGYVLTSYHVIRDSDEILVALRDGRDAPARVVGTDPETDLALLQITVENPPVIDLNGPQPVKVGDVVLAIGNPLGVGQTVSMGIVSATGRTHLGIATFENFIQTDAAINRGNSGGALVDTRGHLIGINTAILSQDGSWQGIGFATPASIAREVMSDLIEHGRVIRGFLGVSVQDVTPALAETFGLKSVSGGLVNEVVSGSPAQKAGLQAEDVLVGIDGETMGDAYEAMNRIAGTEPGTTLTLNVIRNQQPLDLDVTIGTRPPAQQ</sequence>